<comment type="caution">
    <text evidence="1">The sequence shown here is derived from an EMBL/GenBank/DDBJ whole genome shotgun (WGS) entry which is preliminary data.</text>
</comment>
<gene>
    <name evidence="1" type="ORF">Tci_016358</name>
</gene>
<reference evidence="1" key="1">
    <citation type="journal article" date="2019" name="Sci. Rep.">
        <title>Draft genome of Tanacetum cinerariifolium, the natural source of mosquito coil.</title>
        <authorList>
            <person name="Yamashiro T."/>
            <person name="Shiraishi A."/>
            <person name="Satake H."/>
            <person name="Nakayama K."/>
        </authorList>
    </citation>
    <scope>NUCLEOTIDE SEQUENCE</scope>
</reference>
<name>A0A6L2K6F3_TANCI</name>
<organism evidence="1">
    <name type="scientific">Tanacetum cinerariifolium</name>
    <name type="common">Dalmatian daisy</name>
    <name type="synonym">Chrysanthemum cinerariifolium</name>
    <dbReference type="NCBI Taxonomy" id="118510"/>
    <lineage>
        <taxon>Eukaryota</taxon>
        <taxon>Viridiplantae</taxon>
        <taxon>Streptophyta</taxon>
        <taxon>Embryophyta</taxon>
        <taxon>Tracheophyta</taxon>
        <taxon>Spermatophyta</taxon>
        <taxon>Magnoliopsida</taxon>
        <taxon>eudicotyledons</taxon>
        <taxon>Gunneridae</taxon>
        <taxon>Pentapetalae</taxon>
        <taxon>asterids</taxon>
        <taxon>campanulids</taxon>
        <taxon>Asterales</taxon>
        <taxon>Asteraceae</taxon>
        <taxon>Asteroideae</taxon>
        <taxon>Anthemideae</taxon>
        <taxon>Anthemidinae</taxon>
        <taxon>Tanacetum</taxon>
    </lineage>
</organism>
<proteinExistence type="predicted"/>
<sequence length="124" mass="14186">MSSDSSSSFRSVFNLSSYLSFDLPFLLTPSTRDKVTAIEESKDLSSLSLDELISNLKVYEMIIEKDPELVKCKQEKNKSLALKAKKDSSDDEFSTSGSEDEEYVTVLKDFNKFFRRRGKFVRQS</sequence>
<evidence type="ECO:0000313" key="1">
    <source>
        <dbReference type="EMBL" id="GEU44380.1"/>
    </source>
</evidence>
<protein>
    <submittedName>
        <fullName evidence="1">Transposase, Ptta/En/Spm, transposase, Tnp1/En/Spm-like protein</fullName>
    </submittedName>
</protein>
<dbReference type="AlphaFoldDB" id="A0A6L2K6F3"/>
<accession>A0A6L2K6F3</accession>
<dbReference type="EMBL" id="BKCJ010001839">
    <property type="protein sequence ID" value="GEU44380.1"/>
    <property type="molecule type" value="Genomic_DNA"/>
</dbReference>